<keyword evidence="1" id="KW-0175">Coiled coil</keyword>
<accession>Q2XNT5</accession>
<gene>
    <name evidence="3" type="ORF">16.t00009</name>
</gene>
<feature type="region of interest" description="Disordered" evidence="2">
    <location>
        <begin position="802"/>
        <end position="955"/>
    </location>
</feature>
<dbReference type="PANTHER" id="PTHR46033:SF80">
    <property type="entry name" value="PROTEIN MAIN-LIKE 2-LIKE"/>
    <property type="match status" value="1"/>
</dbReference>
<dbReference type="GO" id="GO:0010073">
    <property type="term" value="P:meristem maintenance"/>
    <property type="evidence" value="ECO:0007669"/>
    <property type="project" value="InterPro"/>
</dbReference>
<dbReference type="InterPro" id="IPR044824">
    <property type="entry name" value="MAIN-like"/>
</dbReference>
<feature type="coiled-coil region" evidence="1">
    <location>
        <begin position="1172"/>
        <end position="1253"/>
    </location>
</feature>
<evidence type="ECO:0000313" key="3">
    <source>
        <dbReference type="EMBL" id="ABB55338.1"/>
    </source>
</evidence>
<dbReference type="PANTHER" id="PTHR46033">
    <property type="entry name" value="PROTEIN MAIN-LIKE 2"/>
    <property type="match status" value="1"/>
</dbReference>
<evidence type="ECO:0008006" key="4">
    <source>
        <dbReference type="Google" id="ProtNLM"/>
    </source>
</evidence>
<evidence type="ECO:0000256" key="1">
    <source>
        <dbReference type="SAM" id="Coils"/>
    </source>
</evidence>
<proteinExistence type="predicted"/>
<sequence>MNISRPIYRLSGQWLQKENCRPPLATVGHLGPVSATSGWPTLCLATLGKSASEFESEIDLDSIVIRPSPLSAIMSRVSRGRFPAASVDGAPPSYAVEYPSGAFSSHAVNGRRDEYYSTSDDFSPIPFTSQFAPGTSLEVVQVVREGGHQALRQLITDAPLVQDASSVQSLRKTDFLFGDSTRDPDAVFIEAEQWLYQTGSRYMYLPKIPRHRSLTELRRQAVKREMSWSLTKEHESVHCGYITHQAVPGSSRDHIVGLHPGVLGLDTPPRNEFLTTASTLRNRLAILGREMPAPRHRFYGWVHSLDRFWWARMTKYVLSRWSEELHACGLYAAIRATMHGLPTSAKHFFALCELYNPDSNTFLTRHGELGLALHEMHKISGLPMGQMLYQEYFPSNHELSQLKDRVPDRYETLWDLTCHYHIALAQSKPLAKRTKANVSLKQFASYLFRNLESHSGQSICELAPLTPSEVNELLTKTNAQSYTISSSESGFPAGTKFRSFLYHATIPIRPMTLLAGYLAIWLKKCVVPYQSGDALPLEVLYPAVQLAYKKELSLLPVMVANIHRGLRQISGAFTRRDDDKPTQIPTIKVELPYIYLMAWFVLHRSDVMSVPNAIDQSVPFLQLLENGEWEGRGFPDIRRQLQVHKCWAFSTCFPQFSSRYGECLIDEEKPREYRTYLDMGCFNWLVNIRPGYLTFRVGNQCFIEPYLPCRFARQFGYDQLYVGNPRQQLRAHGGLVDGLRAWLWTVTGCTGVRFSLPGTERQLNLTFLSCKWLLAANKTVRMKPIEELVTEEASQLDSRVIQDGARSQRAQGKTRRLDAEGHRAFSSAGEASGGDPEDYEADLEQGTAINSDDEFRPFTRARPPIAVRADRRKRLAHKPPANSRASEMDLADEDPVSDGGYREEGEMSPDDCASPGEPDSPPQVEKPAETAHVGESVNEGPSSVIPDFSIDDFDGEGLPMDTSMFSFMYDSPQIDGQPPQDMFPESVLPQTPGNGYFEGAFAEADPVEPAVRPTPPVDAATVVTSPSPPVTRGEGGLPSQLHVLVKELLSGNDPEKIFISVEVRSYFSSLNAIIGKLLHDGLSLRQFKPYLDSKVNLIRDMGYPDLATAMVDDLDHLEHEFQMLHELRDAGASSFIAAELDARLQTWRSTRMVAELEVQVQRGRIDRVEADLATRSSSLDELDSQIDQLRRELREKEDTKMQNQQAHAALFDELKSLKQTLAETEEVAVRTLAANEESVRAELQEELRRSYDEKLSGFSQQILSHGLDDELSKLKMGSSFIEVEFSTPVITMNKGLRTESGPLAHGENQEDQKNIFGGLTVN</sequence>
<feature type="region of interest" description="Disordered" evidence="2">
    <location>
        <begin position="1300"/>
        <end position="1322"/>
    </location>
</feature>
<dbReference type="EMBL" id="AC183410">
    <property type="protein sequence ID" value="ABB55338.1"/>
    <property type="molecule type" value="Genomic_DNA"/>
</dbReference>
<reference evidence="3" key="1">
    <citation type="submission" date="2006-04" db="EMBL/GenBank/DDBJ databases">
        <title>Comparative Sequence and Genetic Analyses of the Asparagus, Onion, and Rice Genomes Reveal Similar Structures, But No Microsynteny.</title>
        <authorList>
            <person name="Jernej J."/>
            <person name="Suzuki G."/>
            <person name="McCallum J."/>
            <person name="Cheung F."/>
            <person name="Arbogast T."/>
            <person name="Tallon L.J."/>
            <person name="Smith S."/>
            <person name="Utterback T."/>
            <person name="Havey M.J."/>
            <person name="Town C.D."/>
        </authorList>
    </citation>
    <scope>NUCLEOTIDE SEQUENCE</scope>
</reference>
<name>Q2XNT5_ASPOF</name>
<protein>
    <recommendedName>
        <fullName evidence="4">Aminotransferase-like plant mobile domain-containing protein</fullName>
    </recommendedName>
</protein>
<organism evidence="3">
    <name type="scientific">Asparagus officinalis</name>
    <name type="common">Garden asparagus</name>
    <dbReference type="NCBI Taxonomy" id="4686"/>
    <lineage>
        <taxon>Eukaryota</taxon>
        <taxon>Viridiplantae</taxon>
        <taxon>Streptophyta</taxon>
        <taxon>Embryophyta</taxon>
        <taxon>Tracheophyta</taxon>
        <taxon>Spermatophyta</taxon>
        <taxon>Magnoliopsida</taxon>
        <taxon>Liliopsida</taxon>
        <taxon>Asparagales</taxon>
        <taxon>Asparagaceae</taxon>
        <taxon>Asparagoideae</taxon>
        <taxon>Asparagus</taxon>
    </lineage>
</organism>
<evidence type="ECO:0000256" key="2">
    <source>
        <dbReference type="SAM" id="MobiDB-lite"/>
    </source>
</evidence>